<feature type="non-terminal residue" evidence="1">
    <location>
        <position position="1"/>
    </location>
</feature>
<evidence type="ECO:0000313" key="1">
    <source>
        <dbReference type="EMBL" id="MFD2113206.1"/>
    </source>
</evidence>
<keyword evidence="2" id="KW-1185">Reference proteome</keyword>
<protein>
    <recommendedName>
        <fullName evidence="3">Transposase</fullName>
    </recommendedName>
</protein>
<evidence type="ECO:0000313" key="2">
    <source>
        <dbReference type="Proteomes" id="UP001597337"/>
    </source>
</evidence>
<gene>
    <name evidence="1" type="ORF">ACFSJC_15255</name>
</gene>
<proteinExistence type="predicted"/>
<dbReference type="RefSeq" id="WP_386027920.1">
    <property type="nucleotide sequence ID" value="NZ_JBHUHX010000047.1"/>
</dbReference>
<accession>A0ABW4YC44</accession>
<name>A0ABW4YC44_9GAMM</name>
<dbReference type="EMBL" id="JBHUHX010000047">
    <property type="protein sequence ID" value="MFD2113206.1"/>
    <property type="molecule type" value="Genomic_DNA"/>
</dbReference>
<reference evidence="2" key="1">
    <citation type="journal article" date="2019" name="Int. J. Syst. Evol. Microbiol.">
        <title>The Global Catalogue of Microorganisms (GCM) 10K type strain sequencing project: providing services to taxonomists for standard genome sequencing and annotation.</title>
        <authorList>
            <consortium name="The Broad Institute Genomics Platform"/>
            <consortium name="The Broad Institute Genome Sequencing Center for Infectious Disease"/>
            <person name="Wu L."/>
            <person name="Ma J."/>
        </authorList>
    </citation>
    <scope>NUCLEOTIDE SEQUENCE [LARGE SCALE GENOMIC DNA]</scope>
    <source>
        <strain evidence="2">KACC 12597</strain>
    </source>
</reference>
<comment type="caution">
    <text evidence="1">The sequence shown here is derived from an EMBL/GenBank/DDBJ whole genome shotgun (WGS) entry which is preliminary data.</text>
</comment>
<evidence type="ECO:0008006" key="3">
    <source>
        <dbReference type="Google" id="ProtNLM"/>
    </source>
</evidence>
<organism evidence="1 2">
    <name type="scientific">Thiorhodococcus fuscus</name>
    <dbReference type="NCBI Taxonomy" id="527200"/>
    <lineage>
        <taxon>Bacteria</taxon>
        <taxon>Pseudomonadati</taxon>
        <taxon>Pseudomonadota</taxon>
        <taxon>Gammaproteobacteria</taxon>
        <taxon>Chromatiales</taxon>
        <taxon>Chromatiaceae</taxon>
        <taxon>Thiorhodococcus</taxon>
    </lineage>
</organism>
<sequence length="88" mass="9962">GAGRATEGGQEVRGYFCVVLLSGWHVMLLKRVEIRAMNQALRLKLSKVNAMKPRRRLSAFNTLFPGKGQRMLVKSHTAQRAFPFYNKA</sequence>
<dbReference type="Proteomes" id="UP001597337">
    <property type="component" value="Unassembled WGS sequence"/>
</dbReference>